<dbReference type="InterPro" id="IPR036869">
    <property type="entry name" value="J_dom_sf"/>
</dbReference>
<dbReference type="PROSITE" id="PS50076">
    <property type="entry name" value="DNAJ_2"/>
    <property type="match status" value="1"/>
</dbReference>
<evidence type="ECO:0000259" key="3">
    <source>
        <dbReference type="PROSITE" id="PS51188"/>
    </source>
</evidence>
<dbReference type="InterPro" id="IPR018253">
    <property type="entry name" value="DnaJ_domain_CS"/>
</dbReference>
<evidence type="ECO:0000256" key="1">
    <source>
        <dbReference type="PROSITE-ProRule" id="PRU00546"/>
    </source>
</evidence>
<organism evidence="4 5">
    <name type="scientific">Symbiodinium necroappetens</name>
    <dbReference type="NCBI Taxonomy" id="1628268"/>
    <lineage>
        <taxon>Eukaryota</taxon>
        <taxon>Sar</taxon>
        <taxon>Alveolata</taxon>
        <taxon>Dinophyceae</taxon>
        <taxon>Suessiales</taxon>
        <taxon>Symbiodiniaceae</taxon>
        <taxon>Symbiodinium</taxon>
    </lineage>
</organism>
<dbReference type="InterPro" id="IPR036410">
    <property type="entry name" value="HSP_DnaJ_Cys-rich_dom_sf"/>
</dbReference>
<feature type="domain" description="CR-type" evidence="3">
    <location>
        <begin position="130"/>
        <end position="207"/>
    </location>
</feature>
<sequence>MPAERRLYNRLGVPPNASPEDIKRAYKRLALKHHPDRGGDAKAFQDLSSAYEVLSDQDRRAQYDQLGDEGYEQAQQIQPRARTGTDQAVFDLFRSFFADREGFDSLFGARHSAMPVKASIPVTLQDVFMGSIKKVGIKRTSPCDSCVAGESPGPACRTCEGSGVRIRRLGGPGFLQVQMACQDCQGRGWLSRGRCKLCHGCGQREEHEVRLTARTVRP</sequence>
<dbReference type="GO" id="GO:0051082">
    <property type="term" value="F:unfolded protein binding"/>
    <property type="evidence" value="ECO:0007669"/>
    <property type="project" value="InterPro"/>
</dbReference>
<dbReference type="EMBL" id="CAJNJA010036970">
    <property type="protein sequence ID" value="CAE7727256.1"/>
    <property type="molecule type" value="Genomic_DNA"/>
</dbReference>
<accession>A0A812XH01</accession>
<evidence type="ECO:0000313" key="5">
    <source>
        <dbReference type="Proteomes" id="UP000601435"/>
    </source>
</evidence>
<proteinExistence type="predicted"/>
<dbReference type="AlphaFoldDB" id="A0A812XH01"/>
<dbReference type="PROSITE" id="PS51188">
    <property type="entry name" value="ZF_CR"/>
    <property type="match status" value="1"/>
</dbReference>
<evidence type="ECO:0000259" key="2">
    <source>
        <dbReference type="PROSITE" id="PS50076"/>
    </source>
</evidence>
<dbReference type="PANTHER" id="PTHR43888">
    <property type="entry name" value="DNAJ-LIKE-2, ISOFORM A-RELATED"/>
    <property type="match status" value="1"/>
</dbReference>
<comment type="caution">
    <text evidence="4">The sequence shown here is derived from an EMBL/GenBank/DDBJ whole genome shotgun (WGS) entry which is preliminary data.</text>
</comment>
<keyword evidence="1" id="KW-0479">Metal-binding</keyword>
<protein>
    <submittedName>
        <fullName evidence="4">DnaJ protein</fullName>
    </submittedName>
</protein>
<dbReference type="GO" id="GO:0006457">
    <property type="term" value="P:protein folding"/>
    <property type="evidence" value="ECO:0007669"/>
    <property type="project" value="InterPro"/>
</dbReference>
<dbReference type="Gene3D" id="2.10.230.10">
    <property type="entry name" value="Heat shock protein DnaJ, cysteine-rich domain"/>
    <property type="match status" value="1"/>
</dbReference>
<dbReference type="Pfam" id="PF00226">
    <property type="entry name" value="DnaJ"/>
    <property type="match status" value="1"/>
</dbReference>
<dbReference type="OrthoDB" id="550424at2759"/>
<dbReference type="SUPFAM" id="SSF57938">
    <property type="entry name" value="DnaJ/Hsp40 cysteine-rich domain"/>
    <property type="match status" value="1"/>
</dbReference>
<dbReference type="CDD" id="cd10719">
    <property type="entry name" value="DnaJ_zf"/>
    <property type="match status" value="1"/>
</dbReference>
<dbReference type="InterPro" id="IPR044713">
    <property type="entry name" value="DNJA1/2-like"/>
</dbReference>
<keyword evidence="5" id="KW-1185">Reference proteome</keyword>
<keyword evidence="1" id="KW-0863">Zinc-finger</keyword>
<dbReference type="SUPFAM" id="SSF46565">
    <property type="entry name" value="Chaperone J-domain"/>
    <property type="match status" value="1"/>
</dbReference>
<dbReference type="GO" id="GO:0030544">
    <property type="term" value="F:Hsp70 protein binding"/>
    <property type="evidence" value="ECO:0007669"/>
    <property type="project" value="InterPro"/>
</dbReference>
<gene>
    <name evidence="4" type="primary">dnaJ</name>
    <name evidence="4" type="ORF">SNEC2469_LOCUS21007</name>
</gene>
<dbReference type="PROSITE" id="PS00636">
    <property type="entry name" value="DNAJ_1"/>
    <property type="match status" value="1"/>
</dbReference>
<evidence type="ECO:0000313" key="4">
    <source>
        <dbReference type="EMBL" id="CAE7727256.1"/>
    </source>
</evidence>
<dbReference type="Gene3D" id="2.60.260.20">
    <property type="entry name" value="Urease metallochaperone UreE, N-terminal domain"/>
    <property type="match status" value="1"/>
</dbReference>
<reference evidence="4" key="1">
    <citation type="submission" date="2021-02" db="EMBL/GenBank/DDBJ databases">
        <authorList>
            <person name="Dougan E. K."/>
            <person name="Rhodes N."/>
            <person name="Thang M."/>
            <person name="Chan C."/>
        </authorList>
    </citation>
    <scope>NUCLEOTIDE SEQUENCE</scope>
</reference>
<dbReference type="CDD" id="cd06257">
    <property type="entry name" value="DnaJ"/>
    <property type="match status" value="1"/>
</dbReference>
<dbReference type="Proteomes" id="UP000601435">
    <property type="component" value="Unassembled WGS sequence"/>
</dbReference>
<keyword evidence="1" id="KW-0862">Zinc</keyword>
<dbReference type="Gene3D" id="1.10.287.110">
    <property type="entry name" value="DnaJ domain"/>
    <property type="match status" value="1"/>
</dbReference>
<dbReference type="SMART" id="SM00271">
    <property type="entry name" value="DnaJ"/>
    <property type="match status" value="1"/>
</dbReference>
<dbReference type="PRINTS" id="PR00625">
    <property type="entry name" value="JDOMAIN"/>
</dbReference>
<dbReference type="InterPro" id="IPR001305">
    <property type="entry name" value="HSP_DnaJ_Cys-rich_dom"/>
</dbReference>
<feature type="domain" description="J" evidence="2">
    <location>
        <begin position="6"/>
        <end position="67"/>
    </location>
</feature>
<name>A0A812XH01_9DINO</name>
<dbReference type="InterPro" id="IPR001623">
    <property type="entry name" value="DnaJ_domain"/>
</dbReference>
<feature type="zinc finger region" description="CR-type" evidence="1">
    <location>
        <begin position="130"/>
        <end position="207"/>
    </location>
</feature>
<dbReference type="GO" id="GO:0008270">
    <property type="term" value="F:zinc ion binding"/>
    <property type="evidence" value="ECO:0007669"/>
    <property type="project" value="UniProtKB-KW"/>
</dbReference>